<reference evidence="7" key="1">
    <citation type="submission" date="2014-02" db="EMBL/GenBank/DDBJ databases">
        <title>Complete genome sequence and comparative genomic analysis of the nitrogen-fixing bacterium Leptospirillum ferriphilum YSK.</title>
        <authorList>
            <person name="Guo X."/>
            <person name="Yin H."/>
            <person name="Liang Y."/>
            <person name="Hu Q."/>
            <person name="Ma L."/>
            <person name="Xiao Y."/>
            <person name="Zhang X."/>
            <person name="Qiu G."/>
            <person name="Liu X."/>
        </authorList>
    </citation>
    <scope>NUCLEOTIDE SEQUENCE [LARGE SCALE GENOMIC DNA]</scope>
    <source>
        <strain evidence="7">YSK</strain>
    </source>
</reference>
<proteinExistence type="inferred from homology"/>
<dbReference type="AlphaFoldDB" id="A0A059XZN8"/>
<dbReference type="InterPro" id="IPR000653">
    <property type="entry name" value="DegT/StrS_aminotransferase"/>
</dbReference>
<dbReference type="OrthoDB" id="9804264at2"/>
<reference evidence="6 7" key="2">
    <citation type="journal article" date="2015" name="Biomed. Res. Int.">
        <title>Effects of Arsenite Resistance on the Growth and Functional Gene Expression of Leptospirillum ferriphilum and Acidithiobacillus thiooxidans in Pure Culture and Coculture.</title>
        <authorList>
            <person name="Jiang H."/>
            <person name="Liang Y."/>
            <person name="Yin H."/>
            <person name="Xiao Y."/>
            <person name="Guo X."/>
            <person name="Xu Y."/>
            <person name="Hu Q."/>
            <person name="Liu H."/>
            <person name="Liu X."/>
        </authorList>
    </citation>
    <scope>NUCLEOTIDE SEQUENCE [LARGE SCALE GENOMIC DNA]</scope>
    <source>
        <strain evidence="6 7">YSK</strain>
    </source>
</reference>
<dbReference type="Proteomes" id="UP000027059">
    <property type="component" value="Chromosome"/>
</dbReference>
<dbReference type="InterPro" id="IPR015421">
    <property type="entry name" value="PyrdxlP-dep_Trfase_major"/>
</dbReference>
<dbReference type="CDD" id="cd00616">
    <property type="entry name" value="AHBA_syn"/>
    <property type="match status" value="1"/>
</dbReference>
<dbReference type="GO" id="GO:0008483">
    <property type="term" value="F:transaminase activity"/>
    <property type="evidence" value="ECO:0007669"/>
    <property type="project" value="TreeGrafter"/>
</dbReference>
<dbReference type="HOGENOM" id="CLU_033332_6_0_0"/>
<dbReference type="EMBL" id="CP007243">
    <property type="protein sequence ID" value="AIA30677.1"/>
    <property type="molecule type" value="Genomic_DNA"/>
</dbReference>
<evidence type="ECO:0000313" key="6">
    <source>
        <dbReference type="EMBL" id="AIA30677.1"/>
    </source>
</evidence>
<dbReference type="Gene3D" id="3.90.1150.10">
    <property type="entry name" value="Aspartate Aminotransferase, domain 1"/>
    <property type="match status" value="1"/>
</dbReference>
<dbReference type="Gene3D" id="3.40.640.10">
    <property type="entry name" value="Type I PLP-dependent aspartate aminotransferase-like (Major domain)"/>
    <property type="match status" value="1"/>
</dbReference>
<dbReference type="InterPro" id="IPR015424">
    <property type="entry name" value="PyrdxlP-dep_Trfase"/>
</dbReference>
<organism evidence="6 7">
    <name type="scientific">Leptospirillum ferriphilum YSK</name>
    <dbReference type="NCBI Taxonomy" id="1441628"/>
    <lineage>
        <taxon>Bacteria</taxon>
        <taxon>Pseudomonadati</taxon>
        <taxon>Nitrospirota</taxon>
        <taxon>Nitrospiria</taxon>
        <taxon>Nitrospirales</taxon>
        <taxon>Nitrospiraceae</taxon>
        <taxon>Leptospirillum</taxon>
    </lineage>
</organism>
<protein>
    <submittedName>
        <fullName evidence="6">Pyridoxal phosphate-dependent enzyme</fullName>
    </submittedName>
</protein>
<gene>
    <name evidence="6" type="ORF">Y981_07670</name>
</gene>
<dbReference type="PANTHER" id="PTHR30244">
    <property type="entry name" value="TRANSAMINASE"/>
    <property type="match status" value="1"/>
</dbReference>
<evidence type="ECO:0000256" key="5">
    <source>
        <dbReference type="RuleBase" id="RU004508"/>
    </source>
</evidence>
<evidence type="ECO:0000256" key="1">
    <source>
        <dbReference type="ARBA" id="ARBA00022898"/>
    </source>
</evidence>
<keyword evidence="7" id="KW-1185">Reference proteome</keyword>
<name>A0A059XZN8_9BACT</name>
<evidence type="ECO:0000313" key="7">
    <source>
        <dbReference type="Proteomes" id="UP000027059"/>
    </source>
</evidence>
<feature type="active site" description="Proton acceptor" evidence="3">
    <location>
        <position position="204"/>
    </location>
</feature>
<keyword evidence="1 4" id="KW-0663">Pyridoxal phosphate</keyword>
<evidence type="ECO:0000256" key="3">
    <source>
        <dbReference type="PIRSR" id="PIRSR000390-1"/>
    </source>
</evidence>
<evidence type="ECO:0000256" key="4">
    <source>
        <dbReference type="PIRSR" id="PIRSR000390-2"/>
    </source>
</evidence>
<dbReference type="KEGG" id="lfp:Y981_07670"/>
<dbReference type="InterPro" id="IPR015422">
    <property type="entry name" value="PyrdxlP-dep_Trfase_small"/>
</dbReference>
<dbReference type="GO" id="GO:0030170">
    <property type="term" value="F:pyridoxal phosphate binding"/>
    <property type="evidence" value="ECO:0007669"/>
    <property type="project" value="TreeGrafter"/>
</dbReference>
<comment type="similarity">
    <text evidence="2 5">Belongs to the DegT/DnrJ/EryC1 family.</text>
</comment>
<feature type="modified residue" description="N6-(pyridoxal phosphate)lysine" evidence="4">
    <location>
        <position position="204"/>
    </location>
</feature>
<evidence type="ECO:0000256" key="2">
    <source>
        <dbReference type="ARBA" id="ARBA00037999"/>
    </source>
</evidence>
<dbReference type="PIRSF" id="PIRSF000390">
    <property type="entry name" value="PLP_StrS"/>
    <property type="match status" value="1"/>
</dbReference>
<dbReference type="Pfam" id="PF01041">
    <property type="entry name" value="DegT_DnrJ_EryC1"/>
    <property type="match status" value="1"/>
</dbReference>
<dbReference type="GO" id="GO:0000271">
    <property type="term" value="P:polysaccharide biosynthetic process"/>
    <property type="evidence" value="ECO:0007669"/>
    <property type="project" value="TreeGrafter"/>
</dbReference>
<dbReference type="RefSeq" id="WP_038505491.1">
    <property type="nucleotide sequence ID" value="NZ_CP007243.1"/>
</dbReference>
<dbReference type="PANTHER" id="PTHR30244:SF36">
    <property type="entry name" value="3-OXO-GLUCOSE-6-PHOSPHATE:GLUTAMATE AMINOTRANSFERASE"/>
    <property type="match status" value="1"/>
</dbReference>
<sequence>MSPIPFFDLTRQYGQVGEQVKSAVLSVLSTQQFILGETVSRFEKKIADFLGTAHAAGVASGTDALILLLKAAGLEPGEAVLVPSFTFYASASSVCLAGGRPVWTEVDENRYVVSPETLENALLTQCVQGPDQIYRSRQGNHPVRGIVVVHLYGQMADMEKISAWAGSRGLWVVEDACQSIGARLHGKSAGILSKGAAYSFFPTKNLGGGGDGGLVTTEDAQLAERIRSLRVHGSRQRYIHEELGYNSRLDALQAAILEAKLEFLPGWNARRQTLAKRYTESFSGQDVFRAPDWNDSGDSVYHQYTIEFRRPEDRDRVRKKMAEAGVGTEIYYPVPQHRQRAFQPYFQGDMGITDRLSSSVLSLPIFPELTDGEQDTIIRVLLDASRQGGVS</sequence>
<accession>A0A059XZN8</accession>
<dbReference type="SUPFAM" id="SSF53383">
    <property type="entry name" value="PLP-dependent transferases"/>
    <property type="match status" value="1"/>
</dbReference>